<protein>
    <submittedName>
        <fullName evidence="1">Uncharacterized protein</fullName>
    </submittedName>
</protein>
<dbReference type="KEGG" id="ccac:CcaHIS019_0110010"/>
<accession>A0AA48L295</accession>
<dbReference type="EMBL" id="AP028212">
    <property type="protein sequence ID" value="BEI88283.1"/>
    <property type="molecule type" value="Genomic_DNA"/>
</dbReference>
<organism evidence="1 2">
    <name type="scientific">Cutaneotrichosporon cavernicola</name>
    <dbReference type="NCBI Taxonomy" id="279322"/>
    <lineage>
        <taxon>Eukaryota</taxon>
        <taxon>Fungi</taxon>
        <taxon>Dikarya</taxon>
        <taxon>Basidiomycota</taxon>
        <taxon>Agaricomycotina</taxon>
        <taxon>Tremellomycetes</taxon>
        <taxon>Trichosporonales</taxon>
        <taxon>Trichosporonaceae</taxon>
        <taxon>Cutaneotrichosporon</taxon>
    </lineage>
</organism>
<gene>
    <name evidence="1" type="ORF">CcaverHIS019_0110010</name>
</gene>
<dbReference type="AlphaFoldDB" id="A0AA48L295"/>
<keyword evidence="2" id="KW-1185">Reference proteome</keyword>
<reference evidence="1" key="1">
    <citation type="journal article" date="2023" name="BMC Genomics">
        <title>Chromosome-level genome assemblies of Cutaneotrichosporon spp. (Trichosporonales, Basidiomycota) reveal imbalanced evolution between nucleotide sequences and chromosome synteny.</title>
        <authorList>
            <person name="Kobayashi Y."/>
            <person name="Kayamori A."/>
            <person name="Aoki K."/>
            <person name="Shiwa Y."/>
            <person name="Matsutani M."/>
            <person name="Fujita N."/>
            <person name="Sugita T."/>
            <person name="Iwasaki W."/>
            <person name="Tanaka N."/>
            <person name="Takashima M."/>
        </authorList>
    </citation>
    <scope>NUCLEOTIDE SEQUENCE</scope>
    <source>
        <strain evidence="1">HIS019</strain>
    </source>
</reference>
<dbReference type="RefSeq" id="XP_060453549.1">
    <property type="nucleotide sequence ID" value="XM_060596570.1"/>
</dbReference>
<evidence type="ECO:0000313" key="2">
    <source>
        <dbReference type="Proteomes" id="UP001233271"/>
    </source>
</evidence>
<sequence>MLEIVIHHFPRLPLQFFKGLESVDKLGPNAAGCPEPRSLYLPVTSSALPNTPGAINATLPGAAPPALRPSDSFSSFDEVISLSYKLDVPLEIRALLLAAKVAKHELCALITLSIMATSILARPGSEFSARNHEWLKNCVP</sequence>
<dbReference type="GeneID" id="85492154"/>
<name>A0AA48L295_9TREE</name>
<proteinExistence type="predicted"/>
<dbReference type="Proteomes" id="UP001233271">
    <property type="component" value="Chromosome 1"/>
</dbReference>
<evidence type="ECO:0000313" key="1">
    <source>
        <dbReference type="EMBL" id="BEI88283.1"/>
    </source>
</evidence>